<comment type="caution">
    <text evidence="5">The sequence shown here is derived from an EMBL/GenBank/DDBJ whole genome shotgun (WGS) entry which is preliminary data.</text>
</comment>
<feature type="compositionally biased region" description="Low complexity" evidence="3">
    <location>
        <begin position="263"/>
        <end position="277"/>
    </location>
</feature>
<gene>
    <name evidence="5" type="ORF">PCOR1329_LOCUS46588</name>
</gene>
<feature type="domain" description="EF-hand" evidence="4">
    <location>
        <begin position="747"/>
        <end position="782"/>
    </location>
</feature>
<dbReference type="SUPFAM" id="SSF47473">
    <property type="entry name" value="EF-hand"/>
    <property type="match status" value="1"/>
</dbReference>
<dbReference type="EMBL" id="CAUYUJ010015606">
    <property type="protein sequence ID" value="CAK0856126.1"/>
    <property type="molecule type" value="Genomic_DNA"/>
</dbReference>
<dbReference type="Proteomes" id="UP001189429">
    <property type="component" value="Unassembled WGS sequence"/>
</dbReference>
<feature type="compositionally biased region" description="Low complexity" evidence="3">
    <location>
        <begin position="151"/>
        <end position="167"/>
    </location>
</feature>
<evidence type="ECO:0000313" key="6">
    <source>
        <dbReference type="Proteomes" id="UP001189429"/>
    </source>
</evidence>
<evidence type="ECO:0000259" key="4">
    <source>
        <dbReference type="PROSITE" id="PS50222"/>
    </source>
</evidence>
<dbReference type="InterPro" id="IPR011992">
    <property type="entry name" value="EF-hand-dom_pair"/>
</dbReference>
<feature type="domain" description="EF-hand" evidence="4">
    <location>
        <begin position="798"/>
        <end position="833"/>
    </location>
</feature>
<accession>A0ABN9UB35</accession>
<evidence type="ECO:0000256" key="2">
    <source>
        <dbReference type="SAM" id="Coils"/>
    </source>
</evidence>
<dbReference type="SMART" id="SM00054">
    <property type="entry name" value="EFh"/>
    <property type="match status" value="3"/>
</dbReference>
<evidence type="ECO:0000256" key="3">
    <source>
        <dbReference type="SAM" id="MobiDB-lite"/>
    </source>
</evidence>
<dbReference type="PROSITE" id="PS00018">
    <property type="entry name" value="EF_HAND_1"/>
    <property type="match status" value="2"/>
</dbReference>
<feature type="coiled-coil region" evidence="2">
    <location>
        <begin position="661"/>
        <end position="692"/>
    </location>
</feature>
<evidence type="ECO:0000313" key="5">
    <source>
        <dbReference type="EMBL" id="CAK0856126.1"/>
    </source>
</evidence>
<dbReference type="PANTHER" id="PTHR33137:SF4">
    <property type="entry name" value="MEDIATOR OF RNA POLYMERASE II TRANSCRIPTION SUBUNIT 15A-RELATED"/>
    <property type="match status" value="1"/>
</dbReference>
<reference evidence="5" key="1">
    <citation type="submission" date="2023-10" db="EMBL/GenBank/DDBJ databases">
        <authorList>
            <person name="Chen Y."/>
            <person name="Shah S."/>
            <person name="Dougan E. K."/>
            <person name="Thang M."/>
            <person name="Chan C."/>
        </authorList>
    </citation>
    <scope>NUCLEOTIDE SEQUENCE [LARGE SCALE GENOMIC DNA]</scope>
</reference>
<feature type="compositionally biased region" description="Basic and acidic residues" evidence="3">
    <location>
        <begin position="171"/>
        <end position="206"/>
    </location>
</feature>
<feature type="coiled-coil region" evidence="2">
    <location>
        <begin position="356"/>
        <end position="404"/>
    </location>
</feature>
<dbReference type="Pfam" id="PF13405">
    <property type="entry name" value="EF-hand_6"/>
    <property type="match status" value="1"/>
</dbReference>
<dbReference type="InterPro" id="IPR044661">
    <property type="entry name" value="MED15a/b/c-like"/>
</dbReference>
<proteinExistence type="predicted"/>
<organism evidence="5 6">
    <name type="scientific">Prorocentrum cordatum</name>
    <dbReference type="NCBI Taxonomy" id="2364126"/>
    <lineage>
        <taxon>Eukaryota</taxon>
        <taxon>Sar</taxon>
        <taxon>Alveolata</taxon>
        <taxon>Dinophyceae</taxon>
        <taxon>Prorocentrales</taxon>
        <taxon>Prorocentraceae</taxon>
        <taxon>Prorocentrum</taxon>
    </lineage>
</organism>
<feature type="region of interest" description="Disordered" evidence="3">
    <location>
        <begin position="117"/>
        <end position="277"/>
    </location>
</feature>
<keyword evidence="1" id="KW-0106">Calcium</keyword>
<dbReference type="Gene3D" id="1.10.238.10">
    <property type="entry name" value="EF-hand"/>
    <property type="match status" value="2"/>
</dbReference>
<feature type="compositionally biased region" description="Basic and acidic residues" evidence="3">
    <location>
        <begin position="232"/>
        <end position="254"/>
    </location>
</feature>
<keyword evidence="6" id="KW-1185">Reference proteome</keyword>
<name>A0ABN9UB35_9DINO</name>
<keyword evidence="2" id="KW-0175">Coiled coil</keyword>
<dbReference type="InterPro" id="IPR018247">
    <property type="entry name" value="EF_Hand_1_Ca_BS"/>
</dbReference>
<feature type="domain" description="EF-hand" evidence="4">
    <location>
        <begin position="512"/>
        <end position="547"/>
    </location>
</feature>
<feature type="coiled-coil region" evidence="2">
    <location>
        <begin position="607"/>
        <end position="634"/>
    </location>
</feature>
<protein>
    <recommendedName>
        <fullName evidence="4">EF-hand domain-containing protein</fullName>
    </recommendedName>
</protein>
<dbReference type="InterPro" id="IPR002048">
    <property type="entry name" value="EF_hand_dom"/>
</dbReference>
<feature type="compositionally biased region" description="Low complexity" evidence="3">
    <location>
        <begin position="117"/>
        <end position="134"/>
    </location>
</feature>
<feature type="compositionally biased region" description="Gly residues" evidence="3">
    <location>
        <begin position="222"/>
        <end position="231"/>
    </location>
</feature>
<dbReference type="PROSITE" id="PS50222">
    <property type="entry name" value="EF_HAND_2"/>
    <property type="match status" value="3"/>
</dbReference>
<evidence type="ECO:0000256" key="1">
    <source>
        <dbReference type="ARBA" id="ARBA00022837"/>
    </source>
</evidence>
<dbReference type="Pfam" id="PF13202">
    <property type="entry name" value="EF-hand_5"/>
    <property type="match status" value="1"/>
</dbReference>
<dbReference type="PANTHER" id="PTHR33137">
    <property type="entry name" value="MEDIATOR OF RNA POLYMERASE II TRANSCRIPTION SUBUNIT 15A-RELATED"/>
    <property type="match status" value="1"/>
</dbReference>
<sequence length="993" mass="107956">MQMHPPVGGHVQMVGPDRQIAVSGCTHGTVGSIVRGAYTLASQNHGKPTYKKDAQVNGLDVMLYFWDERDGAAFSGWWFGPKVGGDQVWSHHPMNTPTPPTSGWKVPYDGPVDVTMALSSRSSAPPPAGQQAWGGKAGGGLLVAQPPPQAQWPQQQQQQQQQQAWQQGGKGGKDFGKGGGKDFGKGGKDFGKGGGKDFGKGGKDFGKGGGQDFGKGGKDFGKGGGQDFGKGSGKDFGKGAKEGFKNGKDKDKGKGGGKPSDWQAQQAQQAQQNALKLQQLQQQQQELKRKAEEEKKKLEEAAIKKKAEQTAALNIRRVIQKVRGATDDTLQQLKTELSEIMAKELEACGSIKDKIKEDADKAVEQTVARLEAAKKAAADAEAKRKELQEKAEGLLARLGELVTDAEAASRKVQEAAEPLSEDGAGLESVTAAADAVEGASAEAKAKLKLCTDFTKEHSKDTNIAKREGQTDIKAEWSKLMTRVRESAKDTDSTDRFAAAAKVKAVKKSEATRKLDEMKKVFDKYDKDKDGFLSKAEVKSYAQGVFKFAIKAEPLNDIFTALAQDPKGIKKESLQRLKVAVAIAFVKTKDDELREVRVKKEAELANVKAGLQEKVQEALHAIEKCEELVKKAEAAAKPLPVKAKELASTEMLQLVGEASASIEEARDSLGGAKAELEALREGVEEELKAWMLAEVSKLEKRTKSWEPRLATATAKCASFEESARRKERAELSTLEKQVLSMIRYHQKEGKLSKDAMFEQFDADKDGRVSEADFLKFFATCKKEEPKVEDGKPAPKSDPPSEAELARVFKHFDEDEESTLSEDRLLALVRTLMKVSAETALSSGMSIEDKETRTLRRMEVGEVVEVLEGPIEDGSAGVMRIRAKAMKDGVEGWVTLKGNQGTVYLKDGGSLFKVVKETIMTPAFELDAVVDKDASKKAKDPTRKLKEGELLEVREFPKKEEKSGLTRMKCRAKSDGLVGWVTTVGNAGTIFAIVQ</sequence>